<protein>
    <submittedName>
        <fullName evidence="1">Uncharacterized protein</fullName>
    </submittedName>
</protein>
<dbReference type="STRING" id="1334629.MFUL124B02_33430"/>
<dbReference type="RefSeq" id="WP_074950645.1">
    <property type="nucleotide sequence ID" value="NZ_BJXR01000016.1"/>
</dbReference>
<keyword evidence="3" id="KW-1185">Reference proteome</keyword>
<proteinExistence type="predicted"/>
<dbReference type="PROSITE" id="PS51257">
    <property type="entry name" value="PROKAR_LIPOPROTEIN"/>
    <property type="match status" value="1"/>
</dbReference>
<accession>A0A511SX18</accession>
<dbReference type="OrthoDB" id="5496070at2"/>
<gene>
    <name evidence="1" type="ORF">MFU01_14960</name>
    <name evidence="2" type="ORF">SAMN05443572_102430</name>
</gene>
<evidence type="ECO:0000313" key="4">
    <source>
        <dbReference type="Proteomes" id="UP000321514"/>
    </source>
</evidence>
<organism evidence="1 4">
    <name type="scientific">Myxococcus fulvus</name>
    <dbReference type="NCBI Taxonomy" id="33"/>
    <lineage>
        <taxon>Bacteria</taxon>
        <taxon>Pseudomonadati</taxon>
        <taxon>Myxococcota</taxon>
        <taxon>Myxococcia</taxon>
        <taxon>Myxococcales</taxon>
        <taxon>Cystobacterineae</taxon>
        <taxon>Myxococcaceae</taxon>
        <taxon>Myxococcus</taxon>
    </lineage>
</organism>
<dbReference type="Proteomes" id="UP000183760">
    <property type="component" value="Unassembled WGS sequence"/>
</dbReference>
<dbReference type="Proteomes" id="UP000321514">
    <property type="component" value="Unassembled WGS sequence"/>
</dbReference>
<dbReference type="EMBL" id="FOIB01000002">
    <property type="protein sequence ID" value="SET48011.1"/>
    <property type="molecule type" value="Genomic_DNA"/>
</dbReference>
<reference evidence="1 4" key="2">
    <citation type="submission" date="2019-07" db="EMBL/GenBank/DDBJ databases">
        <title>Whole genome shotgun sequence of Myxococcus fulvus NBRC 100333.</title>
        <authorList>
            <person name="Hosoyama A."/>
            <person name="Uohara A."/>
            <person name="Ohji S."/>
            <person name="Ichikawa N."/>
        </authorList>
    </citation>
    <scope>NUCLEOTIDE SEQUENCE [LARGE SCALE GENOMIC DNA]</scope>
    <source>
        <strain evidence="1 4">NBRC 100333</strain>
    </source>
</reference>
<name>A0A511SX18_MYXFU</name>
<evidence type="ECO:0000313" key="3">
    <source>
        <dbReference type="Proteomes" id="UP000183760"/>
    </source>
</evidence>
<sequence>MNSRLLVAFLCLAAVSSGCIIHDEPAYEGDVTFRWTLAGLRCDEDPDVRGVNIYIPGERLENDGRYPCRANGFDGIVLHRFQPGTYSFQLEAVSYVDEVLYEGSGTFRINGDQTVEIDLLPPGVPPSYAYLEWQFPGNASCNSAGVRYVDVRIDNSEWGRFDCEAGSNGNAIKSLYVDPGEHNVIMVALDSRLRVVYEHSGRLTTHYGAPTSYIGSMRTTATGVTLGWEFQDGPSRFNCSQAGVTHVEIRIDGGPWERFSCSAGSAGATITNTNLGVGNHDLQLVAVDAQNNPWYYYTGSFSVPSSGSANVLASLWVIGGASIKWELRAGGSALSCSQAGISDVAINFRDVFTGELVYGIVGDVHGCNDAPVVFEFLRPGRYQVEMFARANNGVEYRSVANSVTVDVVGHSFPGPNNALLVSLFPN</sequence>
<evidence type="ECO:0000313" key="2">
    <source>
        <dbReference type="EMBL" id="SET48011.1"/>
    </source>
</evidence>
<dbReference type="AlphaFoldDB" id="A0A511SX18"/>
<reference evidence="2 3" key="1">
    <citation type="submission" date="2016-10" db="EMBL/GenBank/DDBJ databases">
        <authorList>
            <person name="Varghese N."/>
            <person name="Submissions S."/>
        </authorList>
    </citation>
    <scope>NUCLEOTIDE SEQUENCE [LARGE SCALE GENOMIC DNA]</scope>
    <source>
        <strain evidence="2 3">DSM 16525</strain>
    </source>
</reference>
<evidence type="ECO:0000313" key="1">
    <source>
        <dbReference type="EMBL" id="GEN06459.1"/>
    </source>
</evidence>
<comment type="caution">
    <text evidence="1">The sequence shown here is derived from an EMBL/GenBank/DDBJ whole genome shotgun (WGS) entry which is preliminary data.</text>
</comment>
<dbReference type="EMBL" id="BJXR01000016">
    <property type="protein sequence ID" value="GEN06459.1"/>
    <property type="molecule type" value="Genomic_DNA"/>
</dbReference>